<dbReference type="Pfam" id="PF03060">
    <property type="entry name" value="NMO"/>
    <property type="match status" value="1"/>
</dbReference>
<sequence>MNAGGPNERVGAFASRLRIPAIVAPMFLVSGPNLVVETCKAGLCGTFPALNQRTSQGFEDWLVEIKDRLGPDDAPYGVNLIVHHSNPRVQADLELCVKYEVPLIITSLGAVPDLVSAVHSYGGLVFHDVIMRRHAEKAVEAGVDGIIAVAAGAGGHAGTFSPFALVSEIREFYDGAIILSGSMSHGGHVLAAEAMGADFGYLGSHFIAASESMASDEQKAMMIGASAKDITYTDKVTGVGANFMTPSLAAASHEHSGEMSLNEEARAWKTVWSAGHGVGAVKDVRPTADLAAQLIAEYDAAKAKICG</sequence>
<dbReference type="InterPro" id="IPR013785">
    <property type="entry name" value="Aldolase_TIM"/>
</dbReference>
<dbReference type="SUPFAM" id="SSF51412">
    <property type="entry name" value="Inosine monophosphate dehydrogenase (IMPDH)"/>
    <property type="match status" value="1"/>
</dbReference>
<protein>
    <submittedName>
        <fullName evidence="6">2-nitropropane dioxygenase</fullName>
    </submittedName>
</protein>
<evidence type="ECO:0000256" key="3">
    <source>
        <dbReference type="ARBA" id="ARBA00022643"/>
    </source>
</evidence>
<dbReference type="AlphaFoldDB" id="A0A0G9MYI7"/>
<dbReference type="GO" id="GO:0018580">
    <property type="term" value="F:nitronate monooxygenase activity"/>
    <property type="evidence" value="ECO:0007669"/>
    <property type="project" value="InterPro"/>
</dbReference>
<name>A0A0G9MYI7_9SPHN</name>
<comment type="caution">
    <text evidence="6">The sequence shown here is derived from an EMBL/GenBank/DDBJ whole genome shotgun (WGS) entry which is preliminary data.</text>
</comment>
<comment type="similarity">
    <text evidence="1">Belongs to the nitronate monooxygenase family. NMO class I subfamily.</text>
</comment>
<dbReference type="CDD" id="cd04730">
    <property type="entry name" value="NPD_like"/>
    <property type="match status" value="1"/>
</dbReference>
<evidence type="ECO:0000313" key="6">
    <source>
        <dbReference type="EMBL" id="KLE35801.1"/>
    </source>
</evidence>
<dbReference type="InterPro" id="IPR004136">
    <property type="entry name" value="NMO"/>
</dbReference>
<dbReference type="PANTHER" id="PTHR42747">
    <property type="entry name" value="NITRONATE MONOOXYGENASE-RELATED"/>
    <property type="match status" value="1"/>
</dbReference>
<dbReference type="Gene3D" id="3.20.20.70">
    <property type="entry name" value="Aldolase class I"/>
    <property type="match status" value="1"/>
</dbReference>
<keyword evidence="2" id="KW-0285">Flavoprotein</keyword>
<keyword evidence="4" id="KW-0560">Oxidoreductase</keyword>
<organism evidence="6 7">
    <name type="scientific">Aurantiacibacter luteus</name>
    <dbReference type="NCBI Taxonomy" id="1581420"/>
    <lineage>
        <taxon>Bacteria</taxon>
        <taxon>Pseudomonadati</taxon>
        <taxon>Pseudomonadota</taxon>
        <taxon>Alphaproteobacteria</taxon>
        <taxon>Sphingomonadales</taxon>
        <taxon>Erythrobacteraceae</taxon>
        <taxon>Aurantiacibacter</taxon>
    </lineage>
</organism>
<evidence type="ECO:0000256" key="1">
    <source>
        <dbReference type="ARBA" id="ARBA00009881"/>
    </source>
</evidence>
<keyword evidence="5" id="KW-0503">Monooxygenase</keyword>
<dbReference type="Proteomes" id="UP000053464">
    <property type="component" value="Unassembled WGS sequence"/>
</dbReference>
<keyword evidence="7" id="KW-1185">Reference proteome</keyword>
<dbReference type="GO" id="GO:0051213">
    <property type="term" value="F:dioxygenase activity"/>
    <property type="evidence" value="ECO:0007669"/>
    <property type="project" value="UniProtKB-KW"/>
</dbReference>
<keyword evidence="3" id="KW-0288">FMN</keyword>
<evidence type="ECO:0000256" key="4">
    <source>
        <dbReference type="ARBA" id="ARBA00023002"/>
    </source>
</evidence>
<dbReference type="PATRIC" id="fig|1581420.6.peg.1077"/>
<dbReference type="RefSeq" id="WP_047003206.1">
    <property type="nucleotide sequence ID" value="NZ_LBHB01000001.1"/>
</dbReference>
<dbReference type="STRING" id="1581420.AAW00_05350"/>
<keyword evidence="6" id="KW-0223">Dioxygenase</keyword>
<dbReference type="EMBL" id="LBHB01000001">
    <property type="protein sequence ID" value="KLE35801.1"/>
    <property type="molecule type" value="Genomic_DNA"/>
</dbReference>
<evidence type="ECO:0000256" key="2">
    <source>
        <dbReference type="ARBA" id="ARBA00022630"/>
    </source>
</evidence>
<reference evidence="6 7" key="1">
    <citation type="submission" date="2015-04" db="EMBL/GenBank/DDBJ databases">
        <title>The draft genome sequence of Erythrobacter luteus KA37.</title>
        <authorList>
            <person name="Zhuang L."/>
            <person name="Liu Y."/>
            <person name="Shao Z."/>
        </authorList>
    </citation>
    <scope>NUCLEOTIDE SEQUENCE [LARGE SCALE GENOMIC DNA]</scope>
    <source>
        <strain evidence="6 7">KA37</strain>
    </source>
</reference>
<dbReference type="PANTHER" id="PTHR42747:SF4">
    <property type="entry name" value="BLR1330 PROTEIN"/>
    <property type="match status" value="1"/>
</dbReference>
<accession>A0A0G9MYI7</accession>
<evidence type="ECO:0000313" key="7">
    <source>
        <dbReference type="Proteomes" id="UP000053464"/>
    </source>
</evidence>
<proteinExistence type="inferred from homology"/>
<gene>
    <name evidence="6" type="ORF">AAW00_05350</name>
</gene>
<evidence type="ECO:0000256" key="5">
    <source>
        <dbReference type="ARBA" id="ARBA00023033"/>
    </source>
</evidence>